<name>A0ACC1P4D0_9APHY</name>
<evidence type="ECO:0000313" key="1">
    <source>
        <dbReference type="EMBL" id="KAJ2986521.1"/>
    </source>
</evidence>
<proteinExistence type="predicted"/>
<dbReference type="EMBL" id="JANSHE010003334">
    <property type="protein sequence ID" value="KAJ2986521.1"/>
    <property type="molecule type" value="Genomic_DNA"/>
</dbReference>
<gene>
    <name evidence="1" type="ORF">NUW54_g9736</name>
</gene>
<dbReference type="Proteomes" id="UP001144978">
    <property type="component" value="Unassembled WGS sequence"/>
</dbReference>
<keyword evidence="2" id="KW-1185">Reference proteome</keyword>
<protein>
    <submittedName>
        <fullName evidence="1">Uncharacterized protein</fullName>
    </submittedName>
</protein>
<sequence>MANDLVSIWSRPIIKRSASVPPTASSPPRRRRARAARRAAASASTRSSRARGRATKNRVRKNAVMIPQSQLGSYTVAPRANAGLAKNNIAVDVDIQRRKQNQERLKSLTRKMHGKALSGQYWWGPARANNPSWRWRVRDATNSLALALCKALHVLPVSPSFRTIVAAGDEQHPSCSPSYDHGLANILLAGRIHRDGRDTGNKVSRRATISGPQNIILGGKTIIASGAIIRGDLRRTGPGHAVVISLGRYCLIGEGCVMRPPYKTYRGNFNYYPMKIGDHVHIGANSIVEAATIGNHVEIGKNCIIGKFTIIKDCAKIADNTVIPPNTVVPALALFAGSPGRFVEDLPESTPEMVEAQTKQYYTRFQPLPTERLVDIPVEIAILPIGHSAGTRIDLNDAPFRMLDEHAELEDGQQLSSAGHGRTKSLGSTLSFASTSRKQGHSTKATKRSGQNHGEPEDPTSEDESMADTESTDDDDDDDDDGDDDDDVGGRAVNRSKDPESLRKHRARTKSHPTSSRGRKRSNLPDRLDCDSPSGKLMLQYKAILRHVLESQYGIPSDMALYEKVPPSEAEVIAYEDDQGPGPGLEFRLHIGSTWKTCRWNIVIFDAVYEKLRLECKARGRPTRFKDYLYCLVVHKCDRMIQKSRKMQPKSGETPEQNLIRNVKEYDKLLHTARVSGNRRNKFKRRKKIASDCKVIETKGPLKGALRRAVSAYLRKGGLECMSSEDEGELRNAHHRLDGGNTPSSSHPRGSKPLLSMAGFKISSREPPRGLPISFYAPNWYNSLSKHKQERLGATAVDCGWIFHEFQEALQRSSTR</sequence>
<reference evidence="1" key="1">
    <citation type="submission" date="2022-08" db="EMBL/GenBank/DDBJ databases">
        <title>Genome Sequence of Pycnoporus sanguineus.</title>
        <authorList>
            <person name="Buettner E."/>
        </authorList>
    </citation>
    <scope>NUCLEOTIDE SEQUENCE</scope>
    <source>
        <strain evidence="1">CG-C14</strain>
    </source>
</reference>
<evidence type="ECO:0000313" key="2">
    <source>
        <dbReference type="Proteomes" id="UP001144978"/>
    </source>
</evidence>
<comment type="caution">
    <text evidence="1">The sequence shown here is derived from an EMBL/GenBank/DDBJ whole genome shotgun (WGS) entry which is preliminary data.</text>
</comment>
<accession>A0ACC1P4D0</accession>
<organism evidence="1 2">
    <name type="scientific">Trametes sanguinea</name>
    <dbReference type="NCBI Taxonomy" id="158606"/>
    <lineage>
        <taxon>Eukaryota</taxon>
        <taxon>Fungi</taxon>
        <taxon>Dikarya</taxon>
        <taxon>Basidiomycota</taxon>
        <taxon>Agaricomycotina</taxon>
        <taxon>Agaricomycetes</taxon>
        <taxon>Polyporales</taxon>
        <taxon>Polyporaceae</taxon>
        <taxon>Trametes</taxon>
    </lineage>
</organism>